<keyword evidence="2" id="KW-1185">Reference proteome</keyword>
<accession>A0AAD5MLE4</accession>
<dbReference type="EMBL" id="JAHQIW010000769">
    <property type="protein sequence ID" value="KAJ1349891.1"/>
    <property type="molecule type" value="Genomic_DNA"/>
</dbReference>
<evidence type="ECO:0000313" key="2">
    <source>
        <dbReference type="Proteomes" id="UP001196413"/>
    </source>
</evidence>
<proteinExistence type="predicted"/>
<sequence length="66" mass="7735">MLKDLSEAGKNTGLRINRTESHFISNQWCNEEQLELDGFPITETTSYVYHGRSLNMENNMKEKLDR</sequence>
<protein>
    <submittedName>
        <fullName evidence="1">Uncharacterized protein</fullName>
    </submittedName>
</protein>
<gene>
    <name evidence="1" type="ORF">KIN20_005566</name>
</gene>
<dbReference type="AlphaFoldDB" id="A0AAD5MLE4"/>
<reference evidence="1" key="1">
    <citation type="submission" date="2021-06" db="EMBL/GenBank/DDBJ databases">
        <title>Parelaphostrongylus tenuis whole genome reference sequence.</title>
        <authorList>
            <person name="Garwood T.J."/>
            <person name="Larsen P.A."/>
            <person name="Fountain-Jones N.M."/>
            <person name="Garbe J.R."/>
            <person name="Macchietto M.G."/>
            <person name="Kania S.A."/>
            <person name="Gerhold R.W."/>
            <person name="Richards J.E."/>
            <person name="Wolf T.M."/>
        </authorList>
    </citation>
    <scope>NUCLEOTIDE SEQUENCE</scope>
    <source>
        <strain evidence="1">MNPRO001-30</strain>
        <tissue evidence="1">Meninges</tissue>
    </source>
</reference>
<dbReference type="Proteomes" id="UP001196413">
    <property type="component" value="Unassembled WGS sequence"/>
</dbReference>
<comment type="caution">
    <text evidence="1">The sequence shown here is derived from an EMBL/GenBank/DDBJ whole genome shotgun (WGS) entry which is preliminary data.</text>
</comment>
<organism evidence="1 2">
    <name type="scientific">Parelaphostrongylus tenuis</name>
    <name type="common">Meningeal worm</name>
    <dbReference type="NCBI Taxonomy" id="148309"/>
    <lineage>
        <taxon>Eukaryota</taxon>
        <taxon>Metazoa</taxon>
        <taxon>Ecdysozoa</taxon>
        <taxon>Nematoda</taxon>
        <taxon>Chromadorea</taxon>
        <taxon>Rhabditida</taxon>
        <taxon>Rhabditina</taxon>
        <taxon>Rhabditomorpha</taxon>
        <taxon>Strongyloidea</taxon>
        <taxon>Metastrongylidae</taxon>
        <taxon>Parelaphostrongylus</taxon>
    </lineage>
</organism>
<evidence type="ECO:0000313" key="1">
    <source>
        <dbReference type="EMBL" id="KAJ1349891.1"/>
    </source>
</evidence>
<name>A0AAD5MLE4_PARTN</name>